<dbReference type="Proteomes" id="UP000316759">
    <property type="component" value="Unassembled WGS sequence"/>
</dbReference>
<reference evidence="1 2" key="1">
    <citation type="submission" date="2019-04" db="EMBL/GenBank/DDBJ databases">
        <title>Annotation for the trematode Fasciola gigantica.</title>
        <authorList>
            <person name="Choi Y.-J."/>
        </authorList>
    </citation>
    <scope>NUCLEOTIDE SEQUENCE [LARGE SCALE GENOMIC DNA]</scope>
    <source>
        <strain evidence="1">Uganda_cow_1</strain>
    </source>
</reference>
<name>A0A504Y7A6_FASGI</name>
<gene>
    <name evidence="1" type="ORF">FGIG_12505</name>
</gene>
<comment type="caution">
    <text evidence="1">The sequence shown here is derived from an EMBL/GenBank/DDBJ whole genome shotgun (WGS) entry which is preliminary data.</text>
</comment>
<keyword evidence="2" id="KW-1185">Reference proteome</keyword>
<sequence>MVVRSEPEHADCQSCCRSHKQHSRRGGLTIALSGWSVGYGHSHGGGGGGGGG</sequence>
<protein>
    <submittedName>
        <fullName evidence="1">Uncharacterized protein</fullName>
    </submittedName>
</protein>
<proteinExistence type="predicted"/>
<evidence type="ECO:0000313" key="2">
    <source>
        <dbReference type="Proteomes" id="UP000316759"/>
    </source>
</evidence>
<organism evidence="1 2">
    <name type="scientific">Fasciola gigantica</name>
    <name type="common">Giant liver fluke</name>
    <dbReference type="NCBI Taxonomy" id="46835"/>
    <lineage>
        <taxon>Eukaryota</taxon>
        <taxon>Metazoa</taxon>
        <taxon>Spiralia</taxon>
        <taxon>Lophotrochozoa</taxon>
        <taxon>Platyhelminthes</taxon>
        <taxon>Trematoda</taxon>
        <taxon>Digenea</taxon>
        <taxon>Plagiorchiida</taxon>
        <taxon>Echinostomata</taxon>
        <taxon>Echinostomatoidea</taxon>
        <taxon>Fasciolidae</taxon>
        <taxon>Fasciola</taxon>
    </lineage>
</organism>
<evidence type="ECO:0000313" key="1">
    <source>
        <dbReference type="EMBL" id="TPP56934.1"/>
    </source>
</evidence>
<dbReference type="EMBL" id="SUNJ01013906">
    <property type="protein sequence ID" value="TPP56934.1"/>
    <property type="molecule type" value="Genomic_DNA"/>
</dbReference>
<accession>A0A504Y7A6</accession>
<dbReference type="AlphaFoldDB" id="A0A504Y7A6"/>